<evidence type="ECO:0000256" key="2">
    <source>
        <dbReference type="ARBA" id="ARBA00022692"/>
    </source>
</evidence>
<reference evidence="7 8" key="1">
    <citation type="journal article" date="2015" name="Stand. Genomic Sci.">
        <title>Complete genome sequence and description of Salinispira pacifica gen. nov., sp. nov., a novel spirochaete isolated form a hypersaline microbial mat.</title>
        <authorList>
            <person name="Ben Hania W."/>
            <person name="Joseph M."/>
            <person name="Schumann P."/>
            <person name="Bunk B."/>
            <person name="Fiebig A."/>
            <person name="Sproer C."/>
            <person name="Klenk H.P."/>
            <person name="Fardeau M.L."/>
            <person name="Spring S."/>
        </authorList>
    </citation>
    <scope>NUCLEOTIDE SEQUENCE [LARGE SCALE GENOMIC DNA]</scope>
    <source>
        <strain evidence="7 8">L21-RPul-D2</strain>
    </source>
</reference>
<feature type="transmembrane region" description="Helical" evidence="5">
    <location>
        <begin position="246"/>
        <end position="267"/>
    </location>
</feature>
<evidence type="ECO:0000256" key="5">
    <source>
        <dbReference type="RuleBase" id="RU361157"/>
    </source>
</evidence>
<dbReference type="PROSITE" id="PS51012">
    <property type="entry name" value="ABC_TM2"/>
    <property type="match status" value="1"/>
</dbReference>
<dbReference type="KEGG" id="slr:L21SP2_2582"/>
<evidence type="ECO:0000256" key="1">
    <source>
        <dbReference type="ARBA" id="ARBA00004141"/>
    </source>
</evidence>
<dbReference type="RefSeq" id="WP_024268835.1">
    <property type="nucleotide sequence ID" value="NC_023035.1"/>
</dbReference>
<keyword evidence="3 5" id="KW-1133">Transmembrane helix</keyword>
<keyword evidence="2 5" id="KW-0812">Transmembrane</keyword>
<dbReference type="Pfam" id="PF01061">
    <property type="entry name" value="ABC2_membrane"/>
    <property type="match status" value="1"/>
</dbReference>
<dbReference type="InterPro" id="IPR013525">
    <property type="entry name" value="ABC2_TM"/>
</dbReference>
<accession>V5WK15</accession>
<keyword evidence="5" id="KW-0813">Transport</keyword>
<feature type="transmembrane region" description="Helical" evidence="5">
    <location>
        <begin position="194"/>
        <end position="213"/>
    </location>
</feature>
<evidence type="ECO:0000256" key="3">
    <source>
        <dbReference type="ARBA" id="ARBA00022989"/>
    </source>
</evidence>
<dbReference type="HOGENOM" id="CLU_039483_3_1_12"/>
<dbReference type="AlphaFoldDB" id="V5WK15"/>
<dbReference type="EMBL" id="CP006939">
    <property type="protein sequence ID" value="AHC15934.1"/>
    <property type="molecule type" value="Genomic_DNA"/>
</dbReference>
<dbReference type="InterPro" id="IPR047817">
    <property type="entry name" value="ABC2_TM_bact-type"/>
</dbReference>
<dbReference type="eggNOG" id="COG0842">
    <property type="taxonomic scope" value="Bacteria"/>
</dbReference>
<feature type="transmembrane region" description="Helical" evidence="5">
    <location>
        <begin position="53"/>
        <end position="73"/>
    </location>
</feature>
<organism evidence="7 8">
    <name type="scientific">Salinispira pacifica</name>
    <dbReference type="NCBI Taxonomy" id="1307761"/>
    <lineage>
        <taxon>Bacteria</taxon>
        <taxon>Pseudomonadati</taxon>
        <taxon>Spirochaetota</taxon>
        <taxon>Spirochaetia</taxon>
        <taxon>Spirochaetales</taxon>
        <taxon>Spirochaetaceae</taxon>
        <taxon>Salinispira</taxon>
    </lineage>
</organism>
<dbReference type="STRING" id="1307761.L21SP2_2582"/>
<comment type="similarity">
    <text evidence="5">Belongs to the ABC-2 integral membrane protein family.</text>
</comment>
<feature type="transmembrane region" description="Helical" evidence="5">
    <location>
        <begin position="79"/>
        <end position="106"/>
    </location>
</feature>
<dbReference type="PANTHER" id="PTHR43229:SF2">
    <property type="entry name" value="NODULATION PROTEIN J"/>
    <property type="match status" value="1"/>
</dbReference>
<feature type="transmembrane region" description="Helical" evidence="5">
    <location>
        <begin position="127"/>
        <end position="156"/>
    </location>
</feature>
<dbReference type="GO" id="GO:0043190">
    <property type="term" value="C:ATP-binding cassette (ABC) transporter complex"/>
    <property type="evidence" value="ECO:0007669"/>
    <property type="project" value="InterPro"/>
</dbReference>
<sequence>MSDTAISNSSTGASSHIEAAAAVPGFFRRIYSVWYRHYKVYTNNLISNGIPPFLEPLIFLAGIGLGLGGYVGLIGDVPYVVFLASGIVVPPAMFTAAFECSFGTFIRMEFDKVYDGMISSSINVRDLFLGEMLFAGTKSLFFSAAVLIVITILGFISSWTAVFAPIGGFLTGLMFAALSLFITSFVKTINHFNFYFTGLLTPMFFFSGIVFPLDQLPGWLQGVAQIFPLTHSARIVRSFVFNDYDLWLLFDYAYVLLFTLLMGSLAIRRLRKIIVQ</sequence>
<dbReference type="InterPro" id="IPR051784">
    <property type="entry name" value="Nod_factor_ABC_transporter"/>
</dbReference>
<evidence type="ECO:0000259" key="6">
    <source>
        <dbReference type="PROSITE" id="PS51012"/>
    </source>
</evidence>
<dbReference type="GO" id="GO:0140359">
    <property type="term" value="F:ABC-type transporter activity"/>
    <property type="evidence" value="ECO:0007669"/>
    <property type="project" value="InterPro"/>
</dbReference>
<keyword evidence="4 5" id="KW-0472">Membrane</keyword>
<dbReference type="OrthoDB" id="9778589at2"/>
<protein>
    <recommendedName>
        <fullName evidence="5">Transport permease protein</fullName>
    </recommendedName>
</protein>
<dbReference type="PRINTS" id="PR00164">
    <property type="entry name" value="ABC2TRNSPORT"/>
</dbReference>
<keyword evidence="5" id="KW-1003">Cell membrane</keyword>
<gene>
    <name evidence="7" type="ORF">L21SP2_2582</name>
</gene>
<name>V5WK15_9SPIO</name>
<evidence type="ECO:0000256" key="4">
    <source>
        <dbReference type="ARBA" id="ARBA00023136"/>
    </source>
</evidence>
<comment type="subcellular location">
    <subcellularLocation>
        <location evidence="5">Cell membrane</location>
        <topology evidence="5">Multi-pass membrane protein</topology>
    </subcellularLocation>
    <subcellularLocation>
        <location evidence="1">Membrane</location>
        <topology evidence="1">Multi-pass membrane protein</topology>
    </subcellularLocation>
</comment>
<dbReference type="PANTHER" id="PTHR43229">
    <property type="entry name" value="NODULATION PROTEIN J"/>
    <property type="match status" value="1"/>
</dbReference>
<feature type="domain" description="ABC transmembrane type-2" evidence="6">
    <location>
        <begin position="43"/>
        <end position="273"/>
    </location>
</feature>
<dbReference type="InterPro" id="IPR000412">
    <property type="entry name" value="ABC_2_transport"/>
</dbReference>
<proteinExistence type="inferred from homology"/>
<dbReference type="PATRIC" id="fig|1307761.3.peg.2574"/>
<dbReference type="Proteomes" id="UP000018680">
    <property type="component" value="Chromosome"/>
</dbReference>
<keyword evidence="8" id="KW-1185">Reference proteome</keyword>
<evidence type="ECO:0000313" key="7">
    <source>
        <dbReference type="EMBL" id="AHC15934.1"/>
    </source>
</evidence>
<evidence type="ECO:0000313" key="8">
    <source>
        <dbReference type="Proteomes" id="UP000018680"/>
    </source>
</evidence>
<dbReference type="PIRSF" id="PIRSF006648">
    <property type="entry name" value="DrrB"/>
    <property type="match status" value="1"/>
</dbReference>
<feature type="transmembrane region" description="Helical" evidence="5">
    <location>
        <begin position="162"/>
        <end position="182"/>
    </location>
</feature>